<sequence length="207" mass="22968">MEWLLALIGLLLGASGAYLILRPAHHREQEQARSRLDDAVAELTTTRQDLATAQGRLQEADRRRAEEAESARERESLIEMLHPVRQGVTEMHRKVQDLEKDRAAQHAQLNEQLSAAAHSDRRIIESTQALLGSLHSTTARGYWGEVQLRRVVEAAGMLAHVDFTEQHSSTSPSGEKLMPDMVVHLPGGRQLVIDAKAPLNPEDADGQ</sequence>
<proteinExistence type="inferred from homology"/>
<feature type="compositionally biased region" description="Basic and acidic residues" evidence="5">
    <location>
        <begin position="58"/>
        <end position="74"/>
    </location>
</feature>
<evidence type="ECO:0000256" key="2">
    <source>
        <dbReference type="ARBA" id="ARBA00009840"/>
    </source>
</evidence>
<protein>
    <submittedName>
        <fullName evidence="6">DNA recombination protein RmuC</fullName>
    </submittedName>
</protein>
<name>A0A9D1URL5_9MICC</name>
<keyword evidence="3" id="KW-0175">Coiled coil</keyword>
<evidence type="ECO:0000313" key="6">
    <source>
        <dbReference type="EMBL" id="HIW98753.1"/>
    </source>
</evidence>
<comment type="similarity">
    <text evidence="2">Belongs to the RmuC family.</text>
</comment>
<evidence type="ECO:0000256" key="1">
    <source>
        <dbReference type="ARBA" id="ARBA00003416"/>
    </source>
</evidence>
<evidence type="ECO:0000256" key="5">
    <source>
        <dbReference type="SAM" id="MobiDB-lite"/>
    </source>
</evidence>
<dbReference type="PANTHER" id="PTHR30563">
    <property type="entry name" value="DNA RECOMBINATION PROTEIN RMUC"/>
    <property type="match status" value="1"/>
</dbReference>
<keyword evidence="4" id="KW-0233">DNA recombination</keyword>
<reference evidence="6" key="2">
    <citation type="submission" date="2021-04" db="EMBL/GenBank/DDBJ databases">
        <authorList>
            <person name="Gilroy R."/>
        </authorList>
    </citation>
    <scope>NUCLEOTIDE SEQUENCE</scope>
    <source>
        <strain evidence="6">ChiHejej3B27-3195</strain>
    </source>
</reference>
<dbReference type="PANTHER" id="PTHR30563:SF0">
    <property type="entry name" value="DNA RECOMBINATION PROTEIN RMUC"/>
    <property type="match status" value="1"/>
</dbReference>
<evidence type="ECO:0000256" key="4">
    <source>
        <dbReference type="ARBA" id="ARBA00023172"/>
    </source>
</evidence>
<organism evidence="6 7">
    <name type="scientific">Candidatus Nesterenkonia stercoripullorum</name>
    <dbReference type="NCBI Taxonomy" id="2838701"/>
    <lineage>
        <taxon>Bacteria</taxon>
        <taxon>Bacillati</taxon>
        <taxon>Actinomycetota</taxon>
        <taxon>Actinomycetes</taxon>
        <taxon>Micrococcales</taxon>
        <taxon>Micrococcaceae</taxon>
        <taxon>Nesterenkonia</taxon>
    </lineage>
</organism>
<dbReference type="EMBL" id="DXGD01000047">
    <property type="protein sequence ID" value="HIW98753.1"/>
    <property type="molecule type" value="Genomic_DNA"/>
</dbReference>
<evidence type="ECO:0000256" key="3">
    <source>
        <dbReference type="ARBA" id="ARBA00023054"/>
    </source>
</evidence>
<dbReference type="InterPro" id="IPR003798">
    <property type="entry name" value="DNA_recombination_RmuC"/>
</dbReference>
<comment type="caution">
    <text evidence="6">The sequence shown here is derived from an EMBL/GenBank/DDBJ whole genome shotgun (WGS) entry which is preliminary data.</text>
</comment>
<feature type="region of interest" description="Disordered" evidence="5">
    <location>
        <begin position="53"/>
        <end position="74"/>
    </location>
</feature>
<comment type="function">
    <text evidence="1">Involved in DNA recombination.</text>
</comment>
<dbReference type="Pfam" id="PF02646">
    <property type="entry name" value="RmuC"/>
    <property type="match status" value="1"/>
</dbReference>
<dbReference type="GO" id="GO:0006310">
    <property type="term" value="P:DNA recombination"/>
    <property type="evidence" value="ECO:0007669"/>
    <property type="project" value="UniProtKB-KW"/>
</dbReference>
<feature type="non-terminal residue" evidence="6">
    <location>
        <position position="207"/>
    </location>
</feature>
<dbReference type="AlphaFoldDB" id="A0A9D1URL5"/>
<reference evidence="6" key="1">
    <citation type="journal article" date="2021" name="PeerJ">
        <title>Extensive microbial diversity within the chicken gut microbiome revealed by metagenomics and culture.</title>
        <authorList>
            <person name="Gilroy R."/>
            <person name="Ravi A."/>
            <person name="Getino M."/>
            <person name="Pursley I."/>
            <person name="Horton D.L."/>
            <person name="Alikhan N.F."/>
            <person name="Baker D."/>
            <person name="Gharbi K."/>
            <person name="Hall N."/>
            <person name="Watson M."/>
            <person name="Adriaenssens E.M."/>
            <person name="Foster-Nyarko E."/>
            <person name="Jarju S."/>
            <person name="Secka A."/>
            <person name="Antonio M."/>
            <person name="Oren A."/>
            <person name="Chaudhuri R.R."/>
            <person name="La Ragione R."/>
            <person name="Hildebrand F."/>
            <person name="Pallen M.J."/>
        </authorList>
    </citation>
    <scope>NUCLEOTIDE SEQUENCE</scope>
    <source>
        <strain evidence="6">ChiHejej3B27-3195</strain>
    </source>
</reference>
<accession>A0A9D1URL5</accession>
<dbReference type="Proteomes" id="UP000824151">
    <property type="component" value="Unassembled WGS sequence"/>
</dbReference>
<evidence type="ECO:0000313" key="7">
    <source>
        <dbReference type="Proteomes" id="UP000824151"/>
    </source>
</evidence>
<gene>
    <name evidence="6" type="ORF">H9871_01275</name>
</gene>